<keyword evidence="2" id="KW-0472">Membrane</keyword>
<evidence type="ECO:0000256" key="2">
    <source>
        <dbReference type="SAM" id="Phobius"/>
    </source>
</evidence>
<protein>
    <submittedName>
        <fullName evidence="3">Uncharacterized protein</fullName>
    </submittedName>
</protein>
<keyword evidence="2" id="KW-1133">Transmembrane helix</keyword>
<evidence type="ECO:0000313" key="4">
    <source>
        <dbReference type="Proteomes" id="UP000245464"/>
    </source>
</evidence>
<name>A0A834VNK2_9PLEO</name>
<reference evidence="3 4" key="1">
    <citation type="journal article" date="2018" name="BMC Genomics">
        <title>Comparative genomics of the wheat fungal pathogen Pyrenophora tritici-repentis reveals chromosomal variations and genome plasticity.</title>
        <authorList>
            <person name="Moolhuijzen P."/>
            <person name="See P.T."/>
            <person name="Hane J.K."/>
            <person name="Shi G."/>
            <person name="Liu Z."/>
            <person name="Oliver R.P."/>
            <person name="Moffat C.S."/>
        </authorList>
    </citation>
    <scope>NUCLEOTIDE SEQUENCE [LARGE SCALE GENOMIC DNA]</scope>
    <source>
        <strain evidence="3">M4</strain>
    </source>
</reference>
<proteinExistence type="predicted"/>
<feature type="region of interest" description="Disordered" evidence="1">
    <location>
        <begin position="279"/>
        <end position="299"/>
    </location>
</feature>
<organism evidence="3 4">
    <name type="scientific">Pyrenophora tritici-repentis</name>
    <dbReference type="NCBI Taxonomy" id="45151"/>
    <lineage>
        <taxon>Eukaryota</taxon>
        <taxon>Fungi</taxon>
        <taxon>Dikarya</taxon>
        <taxon>Ascomycota</taxon>
        <taxon>Pezizomycotina</taxon>
        <taxon>Dothideomycetes</taxon>
        <taxon>Pleosporomycetidae</taxon>
        <taxon>Pleosporales</taxon>
        <taxon>Pleosporineae</taxon>
        <taxon>Pleosporaceae</taxon>
        <taxon>Pyrenophora</taxon>
    </lineage>
</organism>
<feature type="transmembrane region" description="Helical" evidence="2">
    <location>
        <begin position="20"/>
        <end position="41"/>
    </location>
</feature>
<comment type="caution">
    <text evidence="3">The sequence shown here is derived from an EMBL/GenBank/DDBJ whole genome shotgun (WGS) entry which is preliminary data.</text>
</comment>
<feature type="transmembrane region" description="Helical" evidence="2">
    <location>
        <begin position="79"/>
        <end position="98"/>
    </location>
</feature>
<dbReference type="EMBL" id="NQIK02000005">
    <property type="protein sequence ID" value="KAF7570370.1"/>
    <property type="molecule type" value="Genomic_DNA"/>
</dbReference>
<gene>
    <name evidence="3" type="ORF">PtrM4_103720</name>
</gene>
<dbReference type="Proteomes" id="UP000245464">
    <property type="component" value="Chromosome 5"/>
</dbReference>
<keyword evidence="2" id="KW-0812">Transmembrane</keyword>
<feature type="compositionally biased region" description="Basic residues" evidence="1">
    <location>
        <begin position="279"/>
        <end position="292"/>
    </location>
</feature>
<sequence length="549" mass="62250">MLLLCTSKVRGHMPAKWIKWLLWLIILIRFVIFAPTIYYNIHATNHSNVINNHAQLYNGTYGTAIVTGQRFTERWGAAVFYYSLASWFPSFVFMPPLHLPFTVVDTTLAVFVSMATHYQSAYSPRNNSDCHNPEFPGMQRPPGTNESFFEAAARLNATVSTPTNMCLSFVKEWQYGVTLSFFYALMSLLGIILFFGAIRDAKQQGTSVSVMFRELGNDICWCLLLIPKAFLIFFLILYAIPLISFRCLPLSVKAPIRCARRYMIKSRLGTEQNTKIALKKSKSMSNKSKKSPGRYQGGEGSHTELAQFLGVYDILILIAKDLHYIDVMNLALVSKSVRKSVLPSYDLARRLPIYKLYTCNADDKRSCWVCSTPVCSECYQLPEIPQETFLYHLETCIPYCTSCHYEHVVNVPHAHTERFMNPSCHCGPLPAPPKSALGRFIFSVMSISKKPRVLELKERAVCRSCSEMTTERILSIKKRSTHILLTRGAKANGKKWRKCARIGCTKSLGTGPRFWVCPDTQACGRECTSYLHQAWQPKRKAAPIGEQTV</sequence>
<dbReference type="AlphaFoldDB" id="A0A834VNK2"/>
<accession>A0A834VNK2</accession>
<dbReference type="RefSeq" id="XP_065961970.1">
    <property type="nucleotide sequence ID" value="XM_066107521.1"/>
</dbReference>
<evidence type="ECO:0000256" key="1">
    <source>
        <dbReference type="SAM" id="MobiDB-lite"/>
    </source>
</evidence>
<dbReference type="GeneID" id="6344186"/>
<dbReference type="KEGG" id="ptrr:6344186"/>
<evidence type="ECO:0000313" key="3">
    <source>
        <dbReference type="EMBL" id="KAF7570370.1"/>
    </source>
</evidence>
<feature type="transmembrane region" description="Helical" evidence="2">
    <location>
        <begin position="219"/>
        <end position="240"/>
    </location>
</feature>
<feature type="transmembrane region" description="Helical" evidence="2">
    <location>
        <begin position="173"/>
        <end position="198"/>
    </location>
</feature>